<evidence type="ECO:0000256" key="5">
    <source>
        <dbReference type="ARBA" id="ARBA00010617"/>
    </source>
</evidence>
<dbReference type="HOGENOM" id="CLU_001570_5_2_1"/>
<dbReference type="PRINTS" id="PR00463">
    <property type="entry name" value="EP450I"/>
</dbReference>
<dbReference type="GO" id="GO:0005506">
    <property type="term" value="F:iron ion binding"/>
    <property type="evidence" value="ECO:0007669"/>
    <property type="project" value="InterPro"/>
</dbReference>
<dbReference type="OrthoDB" id="2789670at2759"/>
<dbReference type="InParanoid" id="B4NPL9"/>
<name>B4NPL9_DROWI</name>
<keyword evidence="10 15" id="KW-0560">Oxidoreductase</keyword>
<evidence type="ECO:0000256" key="12">
    <source>
        <dbReference type="ARBA" id="ARBA00023033"/>
    </source>
</evidence>
<comment type="subcellular location">
    <subcellularLocation>
        <location evidence="4">Endoplasmic reticulum membrane</location>
        <topology evidence="4">Peripheral membrane protein</topology>
    </subcellularLocation>
    <subcellularLocation>
        <location evidence="3">Microsome membrane</location>
        <topology evidence="3">Peripheral membrane protein</topology>
    </subcellularLocation>
</comment>
<dbReference type="KEGG" id="dwi:6652819"/>
<keyword evidence="17" id="KW-1185">Reference proteome</keyword>
<keyword evidence="6 14" id="KW-0349">Heme</keyword>
<gene>
    <name evidence="16" type="primary">Dwil\GK18291</name>
    <name evidence="16" type="ORF">Dwil_GK18291</name>
</gene>
<dbReference type="PANTHER" id="PTHR24292">
    <property type="entry name" value="CYTOCHROME P450"/>
    <property type="match status" value="1"/>
</dbReference>
<dbReference type="InterPro" id="IPR002401">
    <property type="entry name" value="Cyt_P450_E_grp-I"/>
</dbReference>
<protein>
    <submittedName>
        <fullName evidence="16">Uncharacterized protein</fullName>
        <ecNumber evidence="16">1.14.-.-</ecNumber>
    </submittedName>
</protein>
<evidence type="ECO:0000256" key="6">
    <source>
        <dbReference type="ARBA" id="ARBA00022617"/>
    </source>
</evidence>
<dbReference type="GO" id="GO:0004497">
    <property type="term" value="F:monooxygenase activity"/>
    <property type="evidence" value="ECO:0007669"/>
    <property type="project" value="UniProtKB-KW"/>
</dbReference>
<evidence type="ECO:0000256" key="2">
    <source>
        <dbReference type="ARBA" id="ARBA00003690"/>
    </source>
</evidence>
<evidence type="ECO:0000256" key="7">
    <source>
        <dbReference type="ARBA" id="ARBA00022723"/>
    </source>
</evidence>
<proteinExistence type="inferred from homology"/>
<keyword evidence="7 14" id="KW-0479">Metal-binding</keyword>
<comment type="function">
    <text evidence="2">May be involved in the metabolism of insect hormones and in the breakdown of synthetic insecticides.</text>
</comment>
<evidence type="ECO:0000256" key="3">
    <source>
        <dbReference type="ARBA" id="ARBA00004174"/>
    </source>
</evidence>
<comment type="similarity">
    <text evidence="5 15">Belongs to the cytochrome P450 family.</text>
</comment>
<keyword evidence="12 15" id="KW-0503">Monooxygenase</keyword>
<dbReference type="EC" id="1.14.-.-" evidence="16"/>
<keyword evidence="8" id="KW-0256">Endoplasmic reticulum</keyword>
<keyword evidence="9" id="KW-0492">Microsome</keyword>
<dbReference type="PRINTS" id="PR00385">
    <property type="entry name" value="P450"/>
</dbReference>
<dbReference type="InterPro" id="IPR036396">
    <property type="entry name" value="Cyt_P450_sf"/>
</dbReference>
<dbReference type="Proteomes" id="UP000007798">
    <property type="component" value="Unassembled WGS sequence"/>
</dbReference>
<organism evidence="16 17">
    <name type="scientific">Drosophila willistoni</name>
    <name type="common">Fruit fly</name>
    <dbReference type="NCBI Taxonomy" id="7260"/>
    <lineage>
        <taxon>Eukaryota</taxon>
        <taxon>Metazoa</taxon>
        <taxon>Ecdysozoa</taxon>
        <taxon>Arthropoda</taxon>
        <taxon>Hexapoda</taxon>
        <taxon>Insecta</taxon>
        <taxon>Pterygota</taxon>
        <taxon>Neoptera</taxon>
        <taxon>Endopterygota</taxon>
        <taxon>Diptera</taxon>
        <taxon>Brachycera</taxon>
        <taxon>Muscomorpha</taxon>
        <taxon>Ephydroidea</taxon>
        <taxon>Drosophilidae</taxon>
        <taxon>Drosophila</taxon>
        <taxon>Sophophora</taxon>
    </lineage>
</organism>
<dbReference type="PROSITE" id="PS00086">
    <property type="entry name" value="CYTOCHROME_P450"/>
    <property type="match status" value="1"/>
</dbReference>
<dbReference type="CDD" id="cd11056">
    <property type="entry name" value="CYP6-like"/>
    <property type="match status" value="1"/>
</dbReference>
<evidence type="ECO:0000256" key="1">
    <source>
        <dbReference type="ARBA" id="ARBA00001971"/>
    </source>
</evidence>
<evidence type="ECO:0000256" key="11">
    <source>
        <dbReference type="ARBA" id="ARBA00023004"/>
    </source>
</evidence>
<dbReference type="Gene3D" id="1.10.630.10">
    <property type="entry name" value="Cytochrome P450"/>
    <property type="match status" value="1"/>
</dbReference>
<comment type="cofactor">
    <cofactor evidence="1 14">
        <name>heme</name>
        <dbReference type="ChEBI" id="CHEBI:30413"/>
    </cofactor>
</comment>
<evidence type="ECO:0000313" key="17">
    <source>
        <dbReference type="Proteomes" id="UP000007798"/>
    </source>
</evidence>
<evidence type="ECO:0000256" key="15">
    <source>
        <dbReference type="RuleBase" id="RU000461"/>
    </source>
</evidence>
<sequence length="498" mass="57229">MYTALFIALLVFVYLFFTWNFGHWQKRGVKEPFAWPLLGSFPNIVWPRRHFTLDMQELYLKNRENQSYVGTYLMRSPKLLLLEPKLINEVFLSGFKHFMDNDASRMVNIEKDQILCCNPFVLNGNEWRQQRAIFSTLLTNGRIRTSSTLMQSICQDLCQFIERGSHSNKPQDAMDLALRFTGDSLFDGVLGIQANCFSDNPLPIIKYNKEMSTDNPGLALAGALNGILPNLPNWLKPKIFPKSFDHFFVDLISKAFKLRRSYYQQRNDFINHLLELQKNHQLSETQLISHAMTFMFDGLDTTSCTIAHCLLLLGRYPHYQHRLYLEVKEASVNGLDLPSYDVLNDLSFLSACLYETLRIYPAGGWASKTCTEPYTFCGSHHAEPLIIRPGDNIMIPIYGLHHDPTFYPKPHEFQPERFLNDGLKTLQKMGIFFGFGHGPRQCVGMRLGLALAKSALAAIVLRFEVHVNPRTRSGIELDPSIFVGIHRGGVWLDFVKRY</sequence>
<dbReference type="InterPro" id="IPR001128">
    <property type="entry name" value="Cyt_P450"/>
</dbReference>
<evidence type="ECO:0000256" key="8">
    <source>
        <dbReference type="ARBA" id="ARBA00022824"/>
    </source>
</evidence>
<dbReference type="GO" id="GO:0005789">
    <property type="term" value="C:endoplasmic reticulum membrane"/>
    <property type="evidence" value="ECO:0007669"/>
    <property type="project" value="UniProtKB-SubCell"/>
</dbReference>
<dbReference type="PANTHER" id="PTHR24292:SF84">
    <property type="entry name" value="CYTOCHROME P450 28A5-RELATED"/>
    <property type="match status" value="1"/>
</dbReference>
<evidence type="ECO:0000256" key="10">
    <source>
        <dbReference type="ARBA" id="ARBA00023002"/>
    </source>
</evidence>
<evidence type="ECO:0000256" key="4">
    <source>
        <dbReference type="ARBA" id="ARBA00004406"/>
    </source>
</evidence>
<dbReference type="InterPro" id="IPR017972">
    <property type="entry name" value="Cyt_P450_CS"/>
</dbReference>
<dbReference type="GO" id="GO:0020037">
    <property type="term" value="F:heme binding"/>
    <property type="evidence" value="ECO:0007669"/>
    <property type="project" value="InterPro"/>
</dbReference>
<keyword evidence="11 14" id="KW-0408">Iron</keyword>
<dbReference type="OMA" id="GSFPNMV"/>
<dbReference type="STRING" id="7260.B4NPL9"/>
<feature type="binding site" description="axial binding residue" evidence="14">
    <location>
        <position position="442"/>
    </location>
    <ligand>
        <name>heme</name>
        <dbReference type="ChEBI" id="CHEBI:30413"/>
    </ligand>
    <ligandPart>
        <name>Fe</name>
        <dbReference type="ChEBI" id="CHEBI:18248"/>
    </ligandPart>
</feature>
<dbReference type="EMBL" id="CH964291">
    <property type="protein sequence ID" value="EDW86459.1"/>
    <property type="molecule type" value="Genomic_DNA"/>
</dbReference>
<dbReference type="FunCoup" id="B4NPL9">
    <property type="interactions" value="13"/>
</dbReference>
<keyword evidence="13" id="KW-0472">Membrane</keyword>
<dbReference type="GO" id="GO:0016705">
    <property type="term" value="F:oxidoreductase activity, acting on paired donors, with incorporation or reduction of molecular oxygen"/>
    <property type="evidence" value="ECO:0007669"/>
    <property type="project" value="InterPro"/>
</dbReference>
<dbReference type="SMR" id="B4NPL9"/>
<evidence type="ECO:0000256" key="14">
    <source>
        <dbReference type="PIRSR" id="PIRSR602401-1"/>
    </source>
</evidence>
<dbReference type="InterPro" id="IPR050476">
    <property type="entry name" value="Insect_CytP450_Detox"/>
</dbReference>
<reference evidence="16 17" key="1">
    <citation type="journal article" date="2007" name="Nature">
        <title>Evolution of genes and genomes on the Drosophila phylogeny.</title>
        <authorList>
            <consortium name="Drosophila 12 Genomes Consortium"/>
            <person name="Clark A.G."/>
            <person name="Eisen M.B."/>
            <person name="Smith D.R."/>
            <person name="Bergman C.M."/>
            <person name="Oliver B."/>
            <person name="Markow T.A."/>
            <person name="Kaufman T.C."/>
            <person name="Kellis M."/>
            <person name="Gelbart W."/>
            <person name="Iyer V.N."/>
            <person name="Pollard D.A."/>
            <person name="Sackton T.B."/>
            <person name="Larracuente A.M."/>
            <person name="Singh N.D."/>
            <person name="Abad J.P."/>
            <person name="Abt D.N."/>
            <person name="Adryan B."/>
            <person name="Aguade M."/>
            <person name="Akashi H."/>
            <person name="Anderson W.W."/>
            <person name="Aquadro C.F."/>
            <person name="Ardell D.H."/>
            <person name="Arguello R."/>
            <person name="Artieri C.G."/>
            <person name="Barbash D.A."/>
            <person name="Barker D."/>
            <person name="Barsanti P."/>
            <person name="Batterham P."/>
            <person name="Batzoglou S."/>
            <person name="Begun D."/>
            <person name="Bhutkar A."/>
            <person name="Blanco E."/>
            <person name="Bosak S.A."/>
            <person name="Bradley R.K."/>
            <person name="Brand A.D."/>
            <person name="Brent M.R."/>
            <person name="Brooks A.N."/>
            <person name="Brown R.H."/>
            <person name="Butlin R.K."/>
            <person name="Caggese C."/>
            <person name="Calvi B.R."/>
            <person name="Bernardo de Carvalho A."/>
            <person name="Caspi A."/>
            <person name="Castrezana S."/>
            <person name="Celniker S.E."/>
            <person name="Chang J.L."/>
            <person name="Chapple C."/>
            <person name="Chatterji S."/>
            <person name="Chinwalla A."/>
            <person name="Civetta A."/>
            <person name="Clifton S.W."/>
            <person name="Comeron J.M."/>
            <person name="Costello J.C."/>
            <person name="Coyne J.A."/>
            <person name="Daub J."/>
            <person name="David R.G."/>
            <person name="Delcher A.L."/>
            <person name="Delehaunty K."/>
            <person name="Do C.B."/>
            <person name="Ebling H."/>
            <person name="Edwards K."/>
            <person name="Eickbush T."/>
            <person name="Evans J.D."/>
            <person name="Filipski A."/>
            <person name="Findeiss S."/>
            <person name="Freyhult E."/>
            <person name="Fulton L."/>
            <person name="Fulton R."/>
            <person name="Garcia A.C."/>
            <person name="Gardiner A."/>
            <person name="Garfield D.A."/>
            <person name="Garvin B.E."/>
            <person name="Gibson G."/>
            <person name="Gilbert D."/>
            <person name="Gnerre S."/>
            <person name="Godfrey J."/>
            <person name="Good R."/>
            <person name="Gotea V."/>
            <person name="Gravely B."/>
            <person name="Greenberg A.J."/>
            <person name="Griffiths-Jones S."/>
            <person name="Gross S."/>
            <person name="Guigo R."/>
            <person name="Gustafson E.A."/>
            <person name="Haerty W."/>
            <person name="Hahn M.W."/>
            <person name="Halligan D.L."/>
            <person name="Halpern A.L."/>
            <person name="Halter G.M."/>
            <person name="Han M.V."/>
            <person name="Heger A."/>
            <person name="Hillier L."/>
            <person name="Hinrichs A.S."/>
            <person name="Holmes I."/>
            <person name="Hoskins R.A."/>
            <person name="Hubisz M.J."/>
            <person name="Hultmark D."/>
            <person name="Huntley M.A."/>
            <person name="Jaffe D.B."/>
            <person name="Jagadeeshan S."/>
            <person name="Jeck W.R."/>
            <person name="Johnson J."/>
            <person name="Jones C.D."/>
            <person name="Jordan W.C."/>
            <person name="Karpen G.H."/>
            <person name="Kataoka E."/>
            <person name="Keightley P.D."/>
            <person name="Kheradpour P."/>
            <person name="Kirkness E.F."/>
            <person name="Koerich L.B."/>
            <person name="Kristiansen K."/>
            <person name="Kudrna D."/>
            <person name="Kulathinal R.J."/>
            <person name="Kumar S."/>
            <person name="Kwok R."/>
            <person name="Lander E."/>
            <person name="Langley C.H."/>
            <person name="Lapoint R."/>
            <person name="Lazzaro B.P."/>
            <person name="Lee S.J."/>
            <person name="Levesque L."/>
            <person name="Li R."/>
            <person name="Lin C.F."/>
            <person name="Lin M.F."/>
            <person name="Lindblad-Toh K."/>
            <person name="Llopart A."/>
            <person name="Long M."/>
            <person name="Low L."/>
            <person name="Lozovsky E."/>
            <person name="Lu J."/>
            <person name="Luo M."/>
            <person name="Machado C.A."/>
            <person name="Makalowski W."/>
            <person name="Marzo M."/>
            <person name="Matsuda M."/>
            <person name="Matzkin L."/>
            <person name="McAllister B."/>
            <person name="McBride C.S."/>
            <person name="McKernan B."/>
            <person name="McKernan K."/>
            <person name="Mendez-Lago M."/>
            <person name="Minx P."/>
            <person name="Mollenhauer M.U."/>
            <person name="Montooth K."/>
            <person name="Mount S.M."/>
            <person name="Mu X."/>
            <person name="Myers E."/>
            <person name="Negre B."/>
            <person name="Newfeld S."/>
            <person name="Nielsen R."/>
            <person name="Noor M.A."/>
            <person name="O'Grady P."/>
            <person name="Pachter L."/>
            <person name="Papaceit M."/>
            <person name="Parisi M.J."/>
            <person name="Parisi M."/>
            <person name="Parts L."/>
            <person name="Pedersen J.S."/>
            <person name="Pesole G."/>
            <person name="Phillippy A.M."/>
            <person name="Ponting C.P."/>
            <person name="Pop M."/>
            <person name="Porcelli D."/>
            <person name="Powell J.R."/>
            <person name="Prohaska S."/>
            <person name="Pruitt K."/>
            <person name="Puig M."/>
            <person name="Quesneville H."/>
            <person name="Ram K.R."/>
            <person name="Rand D."/>
            <person name="Rasmussen M.D."/>
            <person name="Reed L.K."/>
            <person name="Reenan R."/>
            <person name="Reily A."/>
            <person name="Remington K.A."/>
            <person name="Rieger T.T."/>
            <person name="Ritchie M.G."/>
            <person name="Robin C."/>
            <person name="Rogers Y.H."/>
            <person name="Rohde C."/>
            <person name="Rozas J."/>
            <person name="Rubenfield M.J."/>
            <person name="Ruiz A."/>
            <person name="Russo S."/>
            <person name="Salzberg S.L."/>
            <person name="Sanchez-Gracia A."/>
            <person name="Saranga D.J."/>
            <person name="Sato H."/>
            <person name="Schaeffer S.W."/>
            <person name="Schatz M.C."/>
            <person name="Schlenke T."/>
            <person name="Schwartz R."/>
            <person name="Segarra C."/>
            <person name="Singh R.S."/>
            <person name="Sirot L."/>
            <person name="Sirota M."/>
            <person name="Sisneros N.B."/>
            <person name="Smith C.D."/>
            <person name="Smith T.F."/>
            <person name="Spieth J."/>
            <person name="Stage D.E."/>
            <person name="Stark A."/>
            <person name="Stephan W."/>
            <person name="Strausberg R.L."/>
            <person name="Strempel S."/>
            <person name="Sturgill D."/>
            <person name="Sutton G."/>
            <person name="Sutton G.G."/>
            <person name="Tao W."/>
            <person name="Teichmann S."/>
            <person name="Tobari Y.N."/>
            <person name="Tomimura Y."/>
            <person name="Tsolas J.M."/>
            <person name="Valente V.L."/>
            <person name="Venter E."/>
            <person name="Venter J.C."/>
            <person name="Vicario S."/>
            <person name="Vieira F.G."/>
            <person name="Vilella A.J."/>
            <person name="Villasante A."/>
            <person name="Walenz B."/>
            <person name="Wang J."/>
            <person name="Wasserman M."/>
            <person name="Watts T."/>
            <person name="Wilson D."/>
            <person name="Wilson R.K."/>
            <person name="Wing R.A."/>
            <person name="Wolfner M.F."/>
            <person name="Wong A."/>
            <person name="Wong G.K."/>
            <person name="Wu C.I."/>
            <person name="Wu G."/>
            <person name="Yamamoto D."/>
            <person name="Yang H.P."/>
            <person name="Yang S.P."/>
            <person name="Yorke J.A."/>
            <person name="Yoshida K."/>
            <person name="Zdobnov E."/>
            <person name="Zhang P."/>
            <person name="Zhang Y."/>
            <person name="Zimin A.V."/>
            <person name="Baldwin J."/>
            <person name="Abdouelleil A."/>
            <person name="Abdulkadir J."/>
            <person name="Abebe A."/>
            <person name="Abera B."/>
            <person name="Abreu J."/>
            <person name="Acer S.C."/>
            <person name="Aftuck L."/>
            <person name="Alexander A."/>
            <person name="An P."/>
            <person name="Anderson E."/>
            <person name="Anderson S."/>
            <person name="Arachi H."/>
            <person name="Azer M."/>
            <person name="Bachantsang P."/>
            <person name="Barry A."/>
            <person name="Bayul T."/>
            <person name="Berlin A."/>
            <person name="Bessette D."/>
            <person name="Bloom T."/>
            <person name="Blye J."/>
            <person name="Boguslavskiy L."/>
            <person name="Bonnet C."/>
            <person name="Boukhgalter B."/>
            <person name="Bourzgui I."/>
            <person name="Brown A."/>
            <person name="Cahill P."/>
            <person name="Channer S."/>
            <person name="Cheshatsang Y."/>
            <person name="Chuda L."/>
            <person name="Citroen M."/>
            <person name="Collymore A."/>
            <person name="Cooke P."/>
            <person name="Costello M."/>
            <person name="D'Aco K."/>
            <person name="Daza R."/>
            <person name="De Haan G."/>
            <person name="DeGray S."/>
            <person name="DeMaso C."/>
            <person name="Dhargay N."/>
            <person name="Dooley K."/>
            <person name="Dooley E."/>
            <person name="Doricent M."/>
            <person name="Dorje P."/>
            <person name="Dorjee K."/>
            <person name="Dupes A."/>
            <person name="Elong R."/>
            <person name="Falk J."/>
            <person name="Farina A."/>
            <person name="Faro S."/>
            <person name="Ferguson D."/>
            <person name="Fisher S."/>
            <person name="Foley C.D."/>
            <person name="Franke A."/>
            <person name="Friedrich D."/>
            <person name="Gadbois L."/>
            <person name="Gearin G."/>
            <person name="Gearin C.R."/>
            <person name="Giannoukos G."/>
            <person name="Goode T."/>
            <person name="Graham J."/>
            <person name="Grandbois E."/>
            <person name="Grewal S."/>
            <person name="Gyaltsen K."/>
            <person name="Hafez N."/>
            <person name="Hagos B."/>
            <person name="Hall J."/>
            <person name="Henson C."/>
            <person name="Hollinger A."/>
            <person name="Honan T."/>
            <person name="Huard M.D."/>
            <person name="Hughes L."/>
            <person name="Hurhula B."/>
            <person name="Husby M.E."/>
            <person name="Kamat A."/>
            <person name="Kanga B."/>
            <person name="Kashin S."/>
            <person name="Khazanovich D."/>
            <person name="Kisner P."/>
            <person name="Lance K."/>
            <person name="Lara M."/>
            <person name="Lee W."/>
            <person name="Lennon N."/>
            <person name="Letendre F."/>
            <person name="LeVine R."/>
            <person name="Lipovsky A."/>
            <person name="Liu X."/>
            <person name="Liu J."/>
            <person name="Liu S."/>
            <person name="Lokyitsang T."/>
            <person name="Lokyitsang Y."/>
            <person name="Lubonja R."/>
            <person name="Lui A."/>
            <person name="MacDonald P."/>
            <person name="Magnisalis V."/>
            <person name="Maru K."/>
            <person name="Matthews C."/>
            <person name="McCusker W."/>
            <person name="McDonough S."/>
            <person name="Mehta T."/>
            <person name="Meldrim J."/>
            <person name="Meneus L."/>
            <person name="Mihai O."/>
            <person name="Mihalev A."/>
            <person name="Mihova T."/>
            <person name="Mittelman R."/>
            <person name="Mlenga V."/>
            <person name="Montmayeur A."/>
            <person name="Mulrain L."/>
            <person name="Navidi A."/>
            <person name="Naylor J."/>
            <person name="Negash T."/>
            <person name="Nguyen T."/>
            <person name="Nguyen N."/>
            <person name="Nicol R."/>
            <person name="Norbu C."/>
            <person name="Norbu N."/>
            <person name="Novod N."/>
            <person name="O'Neill B."/>
            <person name="Osman S."/>
            <person name="Markiewicz E."/>
            <person name="Oyono O.L."/>
            <person name="Patti C."/>
            <person name="Phunkhang P."/>
            <person name="Pierre F."/>
            <person name="Priest M."/>
            <person name="Raghuraman S."/>
            <person name="Rege F."/>
            <person name="Reyes R."/>
            <person name="Rise C."/>
            <person name="Rogov P."/>
            <person name="Ross K."/>
            <person name="Ryan E."/>
            <person name="Settipalli S."/>
            <person name="Shea T."/>
            <person name="Sherpa N."/>
            <person name="Shi L."/>
            <person name="Shih D."/>
            <person name="Sparrow T."/>
            <person name="Spaulding J."/>
            <person name="Stalker J."/>
            <person name="Stange-Thomann N."/>
            <person name="Stavropoulos S."/>
            <person name="Stone C."/>
            <person name="Strader C."/>
            <person name="Tesfaye S."/>
            <person name="Thomson T."/>
            <person name="Thoulutsang Y."/>
            <person name="Thoulutsang D."/>
            <person name="Topham K."/>
            <person name="Topping I."/>
            <person name="Tsamla T."/>
            <person name="Vassiliev H."/>
            <person name="Vo A."/>
            <person name="Wangchuk T."/>
            <person name="Wangdi T."/>
            <person name="Weiand M."/>
            <person name="Wilkinson J."/>
            <person name="Wilson A."/>
            <person name="Yadav S."/>
            <person name="Young G."/>
            <person name="Yu Q."/>
            <person name="Zembek L."/>
            <person name="Zhong D."/>
            <person name="Zimmer A."/>
            <person name="Zwirko Z."/>
            <person name="Jaffe D.B."/>
            <person name="Alvarez P."/>
            <person name="Brockman W."/>
            <person name="Butler J."/>
            <person name="Chin C."/>
            <person name="Gnerre S."/>
            <person name="Grabherr M."/>
            <person name="Kleber M."/>
            <person name="Mauceli E."/>
            <person name="MacCallum I."/>
        </authorList>
    </citation>
    <scope>NUCLEOTIDE SEQUENCE [LARGE SCALE GENOMIC DNA]</scope>
    <source>
        <strain evidence="17">Tucson 14030-0811.24</strain>
    </source>
</reference>
<evidence type="ECO:0000313" key="16">
    <source>
        <dbReference type="EMBL" id="EDW86459.1"/>
    </source>
</evidence>
<evidence type="ECO:0000256" key="9">
    <source>
        <dbReference type="ARBA" id="ARBA00022848"/>
    </source>
</evidence>
<evidence type="ECO:0000256" key="13">
    <source>
        <dbReference type="ARBA" id="ARBA00023136"/>
    </source>
</evidence>
<dbReference type="eggNOG" id="KOG0158">
    <property type="taxonomic scope" value="Eukaryota"/>
</dbReference>
<dbReference type="PhylomeDB" id="B4NPL9"/>
<dbReference type="SUPFAM" id="SSF48264">
    <property type="entry name" value="Cytochrome P450"/>
    <property type="match status" value="1"/>
</dbReference>
<dbReference type="Pfam" id="PF00067">
    <property type="entry name" value="p450"/>
    <property type="match status" value="1"/>
</dbReference>
<dbReference type="AlphaFoldDB" id="B4NPL9"/>
<accession>B4NPL9</accession>